<dbReference type="EMBL" id="JAHBMH010000063">
    <property type="protein sequence ID" value="KAK1934374.1"/>
    <property type="molecule type" value="Genomic_DNA"/>
</dbReference>
<evidence type="ECO:0000313" key="3">
    <source>
        <dbReference type="Proteomes" id="UP001195914"/>
    </source>
</evidence>
<comment type="caution">
    <text evidence="2">The sequence shown here is derived from an EMBL/GenBank/DDBJ whole genome shotgun (WGS) entry which is preliminary data.</text>
</comment>
<feature type="region of interest" description="Disordered" evidence="1">
    <location>
        <begin position="58"/>
        <end position="98"/>
    </location>
</feature>
<keyword evidence="3" id="KW-1185">Reference proteome</keyword>
<organism evidence="2 3">
    <name type="scientific">Babesia divergens</name>
    <dbReference type="NCBI Taxonomy" id="32595"/>
    <lineage>
        <taxon>Eukaryota</taxon>
        <taxon>Sar</taxon>
        <taxon>Alveolata</taxon>
        <taxon>Apicomplexa</taxon>
        <taxon>Aconoidasida</taxon>
        <taxon>Piroplasmida</taxon>
        <taxon>Babesiidae</taxon>
        <taxon>Babesia</taxon>
    </lineage>
</organism>
<reference evidence="2" key="2">
    <citation type="submission" date="2021-05" db="EMBL/GenBank/DDBJ databases">
        <authorList>
            <person name="Pain A."/>
        </authorList>
    </citation>
    <scope>NUCLEOTIDE SEQUENCE</scope>
    <source>
        <strain evidence="2">1802A</strain>
    </source>
</reference>
<dbReference type="AlphaFoldDB" id="A0AAD9LGF5"/>
<proteinExistence type="predicted"/>
<evidence type="ECO:0000256" key="1">
    <source>
        <dbReference type="SAM" id="MobiDB-lite"/>
    </source>
</evidence>
<feature type="compositionally biased region" description="Polar residues" evidence="1">
    <location>
        <begin position="181"/>
        <end position="212"/>
    </location>
</feature>
<accession>A0AAD9LGF5</accession>
<reference evidence="2" key="1">
    <citation type="journal article" date="2014" name="Nucleic Acids Res.">
        <title>The evolutionary dynamics of variant antigen genes in Babesia reveal a history of genomic innovation underlying host-parasite interaction.</title>
        <authorList>
            <person name="Jackson A.P."/>
            <person name="Otto T.D."/>
            <person name="Darby A."/>
            <person name="Ramaprasad A."/>
            <person name="Xia D."/>
            <person name="Echaide I.E."/>
            <person name="Farber M."/>
            <person name="Gahlot S."/>
            <person name="Gamble J."/>
            <person name="Gupta D."/>
            <person name="Gupta Y."/>
            <person name="Jackson L."/>
            <person name="Malandrin L."/>
            <person name="Malas T.B."/>
            <person name="Moussa E."/>
            <person name="Nair M."/>
            <person name="Reid A.J."/>
            <person name="Sanders M."/>
            <person name="Sharma J."/>
            <person name="Tracey A."/>
            <person name="Quail M.A."/>
            <person name="Weir W."/>
            <person name="Wastling J.M."/>
            <person name="Hall N."/>
            <person name="Willadsen P."/>
            <person name="Lingelbach K."/>
            <person name="Shiels B."/>
            <person name="Tait A."/>
            <person name="Berriman M."/>
            <person name="Allred D.R."/>
            <person name="Pain A."/>
        </authorList>
    </citation>
    <scope>NUCLEOTIDE SEQUENCE</scope>
    <source>
        <strain evidence="2">1802A</strain>
    </source>
</reference>
<gene>
    <name evidence="2" type="ORF">X943_003194</name>
</gene>
<name>A0AAD9LGF5_BABDI</name>
<dbReference type="Proteomes" id="UP001195914">
    <property type="component" value="Unassembled WGS sequence"/>
</dbReference>
<evidence type="ECO:0000313" key="2">
    <source>
        <dbReference type="EMBL" id="KAK1934374.1"/>
    </source>
</evidence>
<sequence length="919" mass="102271">MAHSAEGTASGSSGDLEVYLCMHDGESAECAFAFVPKRLSSGCRMGATVLDSVIPDSALDDNDLAGGTPRSKRGRRPSSSSSWGARRPRREAGSETDAFVRQKAVDLLSPSSTSRKVYVDHSVAVKSKSSTGGVGMAGVVDVDGLSVGKAPGKALKPSRARKAQSPRKRGRKAASVREAEYSNSGLSLSSPIDSMLQASSETPRSNGSSSSKKLQDPVLDTSLEDFMSKLSGYKFEKPGSEFLQSYVPASADVFGLGTLVTPTRKDISMCYALSEIGDMAGLRSFERTLYQTAVLRSRAFGMSWDSFMRRVNDIIGMSVHNGAQGILELLKLSSASDPLLQLIIADVGVMLADKSKVLDILIDALEDGKKQNIVVKAKLSNTIQSCLEHIYIQLKVKASSSRSQGSERSPLEPGPRKNIFQEISELYKWRLRNRRIVIVVDKISQNLCEFLYILQLLKNREGLLLSCILCSNCWQTNLEQHVSLRVYYNLSIVNCDVLSVNKVSEEILKILLFDSEVQCFFPHLVELEVIWNTLYDDEMSLNGLIKRIYNMYENFYRSSQFSFVCMPNIIDIKAKVWETAGVPPFRIEADESLGRLLHSRLGLLFCGACLSASHGAYLQLLLDKEASLEALCLHVLPYEAMRLFERRLSMQLGTYILYELMACLPDHSRTRDRLALLSATFHSDHMDVRLPDLIKRISRTIGCKTGPSLSTVFSIMRRMGSHFLAVYSTIKTLNSYMSRVPKHDLIGEYRRVIDGSSASSAATFVEHALMMLLVPAVHTESKLGHHMMVAKFHNQRHDWNVLRDMLTKKECTGFANDLKHLIKLSQAILARNINLWDLFCLFYSHFSRDGLASVFIRFTMALDTLTHILGYYSYTPIKTSLPLGLGSELSGSVELRLANAIKAKLSRFKVKRIHMGKFI</sequence>
<protein>
    <submittedName>
        <fullName evidence="2">Uncharacterized protein</fullName>
    </submittedName>
</protein>
<feature type="region of interest" description="Disordered" evidence="1">
    <location>
        <begin position="148"/>
        <end position="215"/>
    </location>
</feature>
<feature type="compositionally biased region" description="Basic residues" evidence="1">
    <location>
        <begin position="156"/>
        <end position="174"/>
    </location>
</feature>